<reference evidence="10" key="1">
    <citation type="journal article" date="2019" name="Int. J. Syst. Evol. Microbiol.">
        <title>The Global Catalogue of Microorganisms (GCM) 10K type strain sequencing project: providing services to taxonomists for standard genome sequencing and annotation.</title>
        <authorList>
            <consortium name="The Broad Institute Genomics Platform"/>
            <consortium name="The Broad Institute Genome Sequencing Center for Infectious Disease"/>
            <person name="Wu L."/>
            <person name="Ma J."/>
        </authorList>
    </citation>
    <scope>NUCLEOTIDE SEQUENCE [LARGE SCALE GENOMIC DNA]</scope>
    <source>
        <strain evidence="10">KCTC 42398</strain>
    </source>
</reference>
<gene>
    <name evidence="8 9" type="primary">corA</name>
    <name evidence="9" type="ORF">ACFSR8_00270</name>
</gene>
<keyword evidence="5 8" id="KW-0812">Transmembrane</keyword>
<name>A0ABW5T5S7_9FLAO</name>
<dbReference type="NCBIfam" id="TIGR00383">
    <property type="entry name" value="corA"/>
    <property type="match status" value="1"/>
</dbReference>
<keyword evidence="6 8" id="KW-1133">Transmembrane helix</keyword>
<keyword evidence="8" id="KW-0460">Magnesium</keyword>
<evidence type="ECO:0000256" key="5">
    <source>
        <dbReference type="ARBA" id="ARBA00022692"/>
    </source>
</evidence>
<sequence length="359" mass="42360">MLSKVPRKRIHRSKKKLGQAPGSVVYTGERSKEKLLIETFDYTKANCTEKHLNSVQESFGYKSTDSITWINLNGLNYVKDIEALGQHYELHPLVLEDIVNIAQRPKIDEYDNYLFVVLKMVYYDKNKTIVSEQVSFVLGENYVLSFQEAEGDVFDTVRDRIRNAKGRVRNMQSDYLLYTLIDAIVDQYFGVIEILGDKIEDFETEIFSGHIEEDASRNIQALKREILRVRRAIFPLREVLNRIEKNETELIQRKTLTYYRDISDHLIQVSENIDIYREMIWSLMDMYMTTISNKMNEVMKVLTIMASIFIPLTFIAGIYGMNFEYIPELKHRNGYFVVWGVMILIFLGMMYYFKRKKWL</sequence>
<dbReference type="EMBL" id="JBHULY010000002">
    <property type="protein sequence ID" value="MFD2724633.1"/>
    <property type="molecule type" value="Genomic_DNA"/>
</dbReference>
<keyword evidence="4 8" id="KW-1003">Cell membrane</keyword>
<evidence type="ECO:0000256" key="3">
    <source>
        <dbReference type="ARBA" id="ARBA00022448"/>
    </source>
</evidence>
<comment type="function">
    <text evidence="8">Mediates influx of magnesium ions.</text>
</comment>
<dbReference type="Pfam" id="PF01544">
    <property type="entry name" value="CorA"/>
    <property type="match status" value="1"/>
</dbReference>
<dbReference type="PANTHER" id="PTHR46494">
    <property type="entry name" value="CORA FAMILY METAL ION TRANSPORTER (EUROFUNG)"/>
    <property type="match status" value="1"/>
</dbReference>
<keyword evidence="3 8" id="KW-0813">Transport</keyword>
<evidence type="ECO:0000256" key="1">
    <source>
        <dbReference type="ARBA" id="ARBA00004651"/>
    </source>
</evidence>
<keyword evidence="10" id="KW-1185">Reference proteome</keyword>
<evidence type="ECO:0000313" key="10">
    <source>
        <dbReference type="Proteomes" id="UP001597476"/>
    </source>
</evidence>
<feature type="transmembrane region" description="Helical" evidence="8">
    <location>
        <begin position="301"/>
        <end position="321"/>
    </location>
</feature>
<dbReference type="InterPro" id="IPR002523">
    <property type="entry name" value="MgTranspt_CorA/ZnTranspt_ZntB"/>
</dbReference>
<dbReference type="SUPFAM" id="SSF144083">
    <property type="entry name" value="Magnesium transport protein CorA, transmembrane region"/>
    <property type="match status" value="1"/>
</dbReference>
<evidence type="ECO:0000313" key="9">
    <source>
        <dbReference type="EMBL" id="MFD2724633.1"/>
    </source>
</evidence>
<evidence type="ECO:0000256" key="4">
    <source>
        <dbReference type="ARBA" id="ARBA00022475"/>
    </source>
</evidence>
<comment type="subcellular location">
    <subcellularLocation>
        <location evidence="1">Cell membrane</location>
        <topology evidence="1">Multi-pass membrane protein</topology>
    </subcellularLocation>
    <subcellularLocation>
        <location evidence="8">Membrane</location>
        <topology evidence="8">Multi-pass membrane protein</topology>
    </subcellularLocation>
</comment>
<dbReference type="RefSeq" id="WP_380287855.1">
    <property type="nucleotide sequence ID" value="NZ_JBHULY010000002.1"/>
</dbReference>
<keyword evidence="8" id="KW-0406">Ion transport</keyword>
<dbReference type="InterPro" id="IPR045861">
    <property type="entry name" value="CorA_cytoplasmic_dom"/>
</dbReference>
<evidence type="ECO:0000256" key="7">
    <source>
        <dbReference type="ARBA" id="ARBA00023136"/>
    </source>
</evidence>
<dbReference type="CDD" id="cd12828">
    <property type="entry name" value="TmCorA-like_1"/>
    <property type="match status" value="1"/>
</dbReference>
<dbReference type="Gene3D" id="3.30.460.20">
    <property type="entry name" value="CorA soluble domain-like"/>
    <property type="match status" value="1"/>
</dbReference>
<proteinExistence type="inferred from homology"/>
<evidence type="ECO:0000256" key="2">
    <source>
        <dbReference type="ARBA" id="ARBA00009765"/>
    </source>
</evidence>
<accession>A0ABW5T5S7</accession>
<keyword evidence="7 8" id="KW-0472">Membrane</keyword>
<protein>
    <recommendedName>
        <fullName evidence="8">Magnesium transport protein CorA</fullName>
    </recommendedName>
</protein>
<comment type="similarity">
    <text evidence="2 8">Belongs to the CorA metal ion transporter (MIT) (TC 1.A.35) family.</text>
</comment>
<dbReference type="Proteomes" id="UP001597476">
    <property type="component" value="Unassembled WGS sequence"/>
</dbReference>
<dbReference type="InterPro" id="IPR004488">
    <property type="entry name" value="Mg/Co-transport_prot_CorA"/>
</dbReference>
<evidence type="ECO:0000256" key="6">
    <source>
        <dbReference type="ARBA" id="ARBA00022989"/>
    </source>
</evidence>
<comment type="caution">
    <text evidence="9">The sequence shown here is derived from an EMBL/GenBank/DDBJ whole genome shotgun (WGS) entry which is preliminary data.</text>
</comment>
<organism evidence="9 10">
    <name type="scientific">Hyunsoonleella rubra</name>
    <dbReference type="NCBI Taxonomy" id="1737062"/>
    <lineage>
        <taxon>Bacteria</taxon>
        <taxon>Pseudomonadati</taxon>
        <taxon>Bacteroidota</taxon>
        <taxon>Flavobacteriia</taxon>
        <taxon>Flavobacteriales</taxon>
        <taxon>Flavobacteriaceae</taxon>
    </lineage>
</organism>
<dbReference type="Gene3D" id="1.20.58.340">
    <property type="entry name" value="Magnesium transport protein CorA, transmembrane region"/>
    <property type="match status" value="2"/>
</dbReference>
<dbReference type="SUPFAM" id="SSF143865">
    <property type="entry name" value="CorA soluble domain-like"/>
    <property type="match status" value="1"/>
</dbReference>
<evidence type="ECO:0000256" key="8">
    <source>
        <dbReference type="RuleBase" id="RU362010"/>
    </source>
</evidence>
<dbReference type="InterPro" id="IPR045863">
    <property type="entry name" value="CorA_TM1_TM2"/>
</dbReference>
<dbReference type="PANTHER" id="PTHR46494:SF1">
    <property type="entry name" value="CORA FAMILY METAL ION TRANSPORTER (EUROFUNG)"/>
    <property type="match status" value="1"/>
</dbReference>
<feature type="transmembrane region" description="Helical" evidence="8">
    <location>
        <begin position="333"/>
        <end position="353"/>
    </location>
</feature>